<dbReference type="EMBL" id="JAUZMZ010000326">
    <property type="protein sequence ID" value="MEE2035466.1"/>
    <property type="molecule type" value="Genomic_DNA"/>
</dbReference>
<reference evidence="1 2" key="1">
    <citation type="submission" date="2023-08" db="EMBL/GenBank/DDBJ databases">
        <authorList>
            <person name="Girao M."/>
            <person name="Carvalho M.F."/>
        </authorList>
    </citation>
    <scope>NUCLEOTIDE SEQUENCE [LARGE SCALE GENOMIC DNA]</scope>
    <source>
        <strain evidence="1 2">CC-R104</strain>
    </source>
</reference>
<protein>
    <submittedName>
        <fullName evidence="1">KR domain-containing protein</fullName>
    </submittedName>
</protein>
<sequence>MKHRGVAADAIVAIVRDGAEASDLAAAGVQVRVADYTDQAALRVAFADVDKLLLISGSEVGRRLAQHTNII</sequence>
<accession>A0ABU7JZM3</accession>
<name>A0ABU7JZM3_9NOCA</name>
<comment type="caution">
    <text evidence="1">The sequence shown here is derived from an EMBL/GenBank/DDBJ whole genome shotgun (WGS) entry which is preliminary data.</text>
</comment>
<evidence type="ECO:0000313" key="1">
    <source>
        <dbReference type="EMBL" id="MEE2035466.1"/>
    </source>
</evidence>
<keyword evidence="2" id="KW-1185">Reference proteome</keyword>
<dbReference type="SUPFAM" id="SSF51735">
    <property type="entry name" value="NAD(P)-binding Rossmann-fold domains"/>
    <property type="match status" value="1"/>
</dbReference>
<proteinExistence type="predicted"/>
<dbReference type="InterPro" id="IPR036291">
    <property type="entry name" value="NAD(P)-bd_dom_sf"/>
</dbReference>
<gene>
    <name evidence="1" type="ORF">Q8814_25745</name>
</gene>
<dbReference type="InterPro" id="IPR052718">
    <property type="entry name" value="NmrA-type_oxidoreductase"/>
</dbReference>
<dbReference type="PANTHER" id="PTHR47129">
    <property type="entry name" value="QUINONE OXIDOREDUCTASE 2"/>
    <property type="match status" value="1"/>
</dbReference>
<dbReference type="Gene3D" id="3.40.50.720">
    <property type="entry name" value="NAD(P)-binding Rossmann-like Domain"/>
    <property type="match status" value="1"/>
</dbReference>
<organism evidence="1 2">
    <name type="scientific">Rhodococcus chondri</name>
    <dbReference type="NCBI Taxonomy" id="3065941"/>
    <lineage>
        <taxon>Bacteria</taxon>
        <taxon>Bacillati</taxon>
        <taxon>Actinomycetota</taxon>
        <taxon>Actinomycetes</taxon>
        <taxon>Mycobacteriales</taxon>
        <taxon>Nocardiaceae</taxon>
        <taxon>Rhodococcus</taxon>
    </lineage>
</organism>
<dbReference type="PANTHER" id="PTHR47129:SF1">
    <property type="entry name" value="NMRA-LIKE DOMAIN-CONTAINING PROTEIN"/>
    <property type="match status" value="1"/>
</dbReference>
<evidence type="ECO:0000313" key="2">
    <source>
        <dbReference type="Proteomes" id="UP001331936"/>
    </source>
</evidence>
<dbReference type="Proteomes" id="UP001331936">
    <property type="component" value="Unassembled WGS sequence"/>
</dbReference>
<feature type="non-terminal residue" evidence="1">
    <location>
        <position position="71"/>
    </location>
</feature>